<keyword evidence="4" id="KW-1185">Reference proteome</keyword>
<feature type="compositionally biased region" description="Pro residues" evidence="1">
    <location>
        <begin position="74"/>
        <end position="89"/>
    </location>
</feature>
<keyword evidence="2" id="KW-0812">Transmembrane</keyword>
<evidence type="ECO:0000256" key="2">
    <source>
        <dbReference type="SAM" id="Phobius"/>
    </source>
</evidence>
<sequence length="98" mass="9874">MSSSPPPLPTRSETYLDTFPRKYKVKGWVVALSVVGAILGVTGVVITAAFLLKRPNQINAGVGGGGGGGGGGAPPAPPPQQPPANPPPNNQHTHDSMA</sequence>
<evidence type="ECO:0000313" key="3">
    <source>
        <dbReference type="EMBL" id="CAH1257976.1"/>
    </source>
</evidence>
<protein>
    <submittedName>
        <fullName evidence="3">Hypp1936 protein</fullName>
    </submittedName>
</protein>
<keyword evidence="2" id="KW-1133">Transmembrane helix</keyword>
<dbReference type="Proteomes" id="UP000838412">
    <property type="component" value="Chromosome 3"/>
</dbReference>
<name>A0A8K0ER43_BRALA</name>
<evidence type="ECO:0000256" key="1">
    <source>
        <dbReference type="SAM" id="MobiDB-lite"/>
    </source>
</evidence>
<dbReference type="EMBL" id="OV696688">
    <property type="protein sequence ID" value="CAH1257976.1"/>
    <property type="molecule type" value="Genomic_DNA"/>
</dbReference>
<accession>A0A8K0ER43</accession>
<reference evidence="3" key="1">
    <citation type="submission" date="2022-01" db="EMBL/GenBank/DDBJ databases">
        <authorList>
            <person name="Braso-Vives M."/>
        </authorList>
    </citation>
    <scope>NUCLEOTIDE SEQUENCE</scope>
</reference>
<gene>
    <name evidence="3" type="primary">Hypp1936</name>
    <name evidence="3" type="ORF">BLAG_LOCUS15701</name>
</gene>
<feature type="transmembrane region" description="Helical" evidence="2">
    <location>
        <begin position="28"/>
        <end position="52"/>
    </location>
</feature>
<dbReference type="AlphaFoldDB" id="A0A8K0ER43"/>
<feature type="compositionally biased region" description="Gly residues" evidence="1">
    <location>
        <begin position="61"/>
        <end position="73"/>
    </location>
</feature>
<feature type="region of interest" description="Disordered" evidence="1">
    <location>
        <begin position="57"/>
        <end position="98"/>
    </location>
</feature>
<proteinExistence type="predicted"/>
<keyword evidence="2" id="KW-0472">Membrane</keyword>
<dbReference type="OrthoDB" id="10667911at2759"/>
<organism evidence="3 4">
    <name type="scientific">Branchiostoma lanceolatum</name>
    <name type="common">Common lancelet</name>
    <name type="synonym">Amphioxus lanceolatum</name>
    <dbReference type="NCBI Taxonomy" id="7740"/>
    <lineage>
        <taxon>Eukaryota</taxon>
        <taxon>Metazoa</taxon>
        <taxon>Chordata</taxon>
        <taxon>Cephalochordata</taxon>
        <taxon>Leptocardii</taxon>
        <taxon>Amphioxiformes</taxon>
        <taxon>Branchiostomatidae</taxon>
        <taxon>Branchiostoma</taxon>
    </lineage>
</organism>
<evidence type="ECO:0000313" key="4">
    <source>
        <dbReference type="Proteomes" id="UP000838412"/>
    </source>
</evidence>